<organism evidence="2 3">
    <name type="scientific">Faecalibacterium gallinarum</name>
    <dbReference type="NCBI Taxonomy" id="2903556"/>
    <lineage>
        <taxon>Bacteria</taxon>
        <taxon>Bacillati</taxon>
        <taxon>Bacillota</taxon>
        <taxon>Clostridia</taxon>
        <taxon>Eubacteriales</taxon>
        <taxon>Oscillospiraceae</taxon>
        <taxon>Faecalibacterium</taxon>
    </lineage>
</organism>
<keyword evidence="1" id="KW-0472">Membrane</keyword>
<evidence type="ECO:0000313" key="2">
    <source>
        <dbReference type="EMBL" id="GJN65400.1"/>
    </source>
</evidence>
<keyword evidence="1" id="KW-1133">Transmembrane helix</keyword>
<dbReference type="EMBL" id="BQKV01000098">
    <property type="protein sequence ID" value="GJN65400.1"/>
    <property type="molecule type" value="Genomic_DNA"/>
</dbReference>
<evidence type="ECO:0000256" key="1">
    <source>
        <dbReference type="SAM" id="Phobius"/>
    </source>
</evidence>
<accession>A0AA37N251</accession>
<keyword evidence="3" id="KW-1185">Reference proteome</keyword>
<name>A0AA37N251_9FIRM</name>
<dbReference type="AlphaFoldDB" id="A0AA37N251"/>
<proteinExistence type="predicted"/>
<reference evidence="2" key="1">
    <citation type="journal article" date="2022" name="Int. J. Syst. Evol. Microbiol.">
        <title>Genome-based, phenotypic and chemotaxonomic classification of Faecalibacterium strains: proposal of three novel species Faecalibacterium duncaniae sp. nov., Faecalibacterium hattorii sp. nov. and Faecalibacterium gallinarum sp. nov. .</title>
        <authorList>
            <person name="Sakamoto M."/>
            <person name="Sakurai N."/>
            <person name="Tanno H."/>
            <person name="Iino T."/>
            <person name="Ohkuma M."/>
            <person name="Endo A."/>
        </authorList>
    </citation>
    <scope>NUCLEOTIDE SEQUENCE</scope>
    <source>
        <strain evidence="2">JCM 17207</strain>
    </source>
</reference>
<feature type="transmembrane region" description="Helical" evidence="1">
    <location>
        <begin position="12"/>
        <end position="29"/>
    </location>
</feature>
<dbReference type="RefSeq" id="WP_238317621.1">
    <property type="nucleotide sequence ID" value="NZ_BQKV01000098.1"/>
</dbReference>
<keyword evidence="1" id="KW-0812">Transmembrane</keyword>
<evidence type="ECO:0000313" key="3">
    <source>
        <dbReference type="Proteomes" id="UP001055185"/>
    </source>
</evidence>
<sequence length="179" mass="19847">MKKTDVRYAAAWYGGEVLLILALLVFGVWNAKNGLMSGLSALGIVAVGVATPILMNKQLDKKAAELAKNFPHKLRFTTHNGIFYFDPAQSRAAVVWKLNPFELQTIDLAQVTGVRTCDGRQFRGTSRVWAEFVLDGKKIKVTTLQVSRGQLGMKDPRVLEAISKADQICEMIRAGQRVR</sequence>
<gene>
    <name evidence="2" type="ORF">JCM17207_20250</name>
</gene>
<feature type="transmembrane region" description="Helical" evidence="1">
    <location>
        <begin position="35"/>
        <end position="55"/>
    </location>
</feature>
<dbReference type="Proteomes" id="UP001055185">
    <property type="component" value="Unassembled WGS sequence"/>
</dbReference>
<comment type="caution">
    <text evidence="2">The sequence shown here is derived from an EMBL/GenBank/DDBJ whole genome shotgun (WGS) entry which is preliminary data.</text>
</comment>
<protein>
    <submittedName>
        <fullName evidence="2">Uncharacterized protein</fullName>
    </submittedName>
</protein>